<dbReference type="GO" id="GO:0019288">
    <property type="term" value="P:isopentenyl diphosphate biosynthetic process, methylerythritol 4-phosphate pathway"/>
    <property type="evidence" value="ECO:0007669"/>
    <property type="project" value="UniProtKB-UniRule"/>
</dbReference>
<comment type="pathway">
    <text evidence="10">Isoprenoid biosynthesis; isopentenyl diphosphate biosynthesis via DXP pathway; isopentenyl diphosphate from 1-deoxy-D-xylulose 5-phosphate: step 3/6.</text>
</comment>
<evidence type="ECO:0000256" key="9">
    <source>
        <dbReference type="ARBA" id="ARBA00032554"/>
    </source>
</evidence>
<sequence length="297" mass="33238">MISPAKINLGLEIPFKRLDGFHEIRSVFLKISWGDDIEIEPASNGVFELFSNNEIILEKRKLYDHVSEIGDIKKNILYKTFIKARSLFPELPGVKIHITKRISPAGGLGGGSTNAASLLNFLFSWRPFFTSDEMFVLAAEIGSDVPFFLGEGHAFVTGKGEILEEIEVHHGQGILALTPQVMNTSEMYSLLKKPLQESASQKNGNTLSENLVSILKNGDWSSLQGRLWNDFEPVAFQLHPELGVLKDKFLEFGSSYCSLTGSGSSMYGLVQGLEIQEELLQRLRQEFSNLTFVRFNF</sequence>
<comment type="caution">
    <text evidence="10">Lacks conserved residue(s) required for the propagation of feature annotation.</text>
</comment>
<evidence type="ECO:0000256" key="10">
    <source>
        <dbReference type="HAMAP-Rule" id="MF_00061"/>
    </source>
</evidence>
<dbReference type="InterPro" id="IPR020568">
    <property type="entry name" value="Ribosomal_Su5_D2-typ_SF"/>
</dbReference>
<dbReference type="Pfam" id="PF08544">
    <property type="entry name" value="GHMP_kinases_C"/>
    <property type="match status" value="1"/>
</dbReference>
<dbReference type="EMBL" id="AHMY02000022">
    <property type="protein sequence ID" value="EKO16829.1"/>
    <property type="molecule type" value="Genomic_DNA"/>
</dbReference>
<dbReference type="FunFam" id="3.30.70.890:FF:000010">
    <property type="entry name" value="4-diphosphocytidyl-2-C-methyl-D-erythritol kinase"/>
    <property type="match status" value="1"/>
</dbReference>
<dbReference type="EC" id="2.7.1.148" evidence="2 10"/>
<dbReference type="InterPro" id="IPR013750">
    <property type="entry name" value="GHMP_kinase_C_dom"/>
</dbReference>
<keyword evidence="7 10" id="KW-0067">ATP-binding</keyword>
<evidence type="ECO:0000256" key="7">
    <source>
        <dbReference type="ARBA" id="ARBA00022840"/>
    </source>
</evidence>
<protein>
    <recommendedName>
        <fullName evidence="3 10">4-diphosphocytidyl-2-C-methyl-D-erythritol kinase</fullName>
        <shortName evidence="10">CMK</shortName>
        <ecNumber evidence="2 10">2.7.1.148</ecNumber>
    </recommendedName>
    <alternativeName>
        <fullName evidence="9 10">4-(cytidine-5'-diphospho)-2-C-methyl-D-erythritol kinase</fullName>
    </alternativeName>
</protein>
<dbReference type="Proteomes" id="UP000006253">
    <property type="component" value="Unassembled WGS sequence"/>
</dbReference>
<dbReference type="AlphaFoldDB" id="A0A0E2B6B5"/>
<dbReference type="InterPro" id="IPR036554">
    <property type="entry name" value="GHMP_kinase_C_sf"/>
</dbReference>
<evidence type="ECO:0000256" key="6">
    <source>
        <dbReference type="ARBA" id="ARBA00022777"/>
    </source>
</evidence>
<dbReference type="HAMAP" id="MF_00061">
    <property type="entry name" value="IspE"/>
    <property type="match status" value="1"/>
</dbReference>
<dbReference type="InterPro" id="IPR014721">
    <property type="entry name" value="Ribsml_uS5_D2-typ_fold_subgr"/>
</dbReference>
<comment type="catalytic activity">
    <reaction evidence="10">
        <text>4-CDP-2-C-methyl-D-erythritol + ATP = 4-CDP-2-C-methyl-D-erythritol 2-phosphate + ADP + H(+)</text>
        <dbReference type="Rhea" id="RHEA:18437"/>
        <dbReference type="ChEBI" id="CHEBI:15378"/>
        <dbReference type="ChEBI" id="CHEBI:30616"/>
        <dbReference type="ChEBI" id="CHEBI:57823"/>
        <dbReference type="ChEBI" id="CHEBI:57919"/>
        <dbReference type="ChEBI" id="CHEBI:456216"/>
        <dbReference type="EC" id="2.7.1.148"/>
    </reaction>
</comment>
<dbReference type="GO" id="GO:0016114">
    <property type="term" value="P:terpenoid biosynthetic process"/>
    <property type="evidence" value="ECO:0007669"/>
    <property type="project" value="UniProtKB-UniRule"/>
</dbReference>
<feature type="domain" description="GHMP kinase C-terminal" evidence="12">
    <location>
        <begin position="223"/>
        <end position="288"/>
    </location>
</feature>
<dbReference type="GeneID" id="34313489"/>
<evidence type="ECO:0000256" key="1">
    <source>
        <dbReference type="ARBA" id="ARBA00009684"/>
    </source>
</evidence>
<dbReference type="RefSeq" id="WP_004751194.1">
    <property type="nucleotide sequence ID" value="NZ_AHMY02000022.1"/>
</dbReference>
<keyword evidence="6 10" id="KW-0418">Kinase</keyword>
<dbReference type="NCBIfam" id="NF011207">
    <property type="entry name" value="PRK14613.1"/>
    <property type="match status" value="1"/>
</dbReference>
<evidence type="ECO:0000256" key="2">
    <source>
        <dbReference type="ARBA" id="ARBA00012052"/>
    </source>
</evidence>
<evidence type="ECO:0000256" key="8">
    <source>
        <dbReference type="ARBA" id="ARBA00023229"/>
    </source>
</evidence>
<dbReference type="Gene3D" id="3.30.230.10">
    <property type="match status" value="1"/>
</dbReference>
<evidence type="ECO:0000256" key="4">
    <source>
        <dbReference type="ARBA" id="ARBA00022679"/>
    </source>
</evidence>
<accession>A0A0E2B6B5</accession>
<feature type="active site" evidence="10">
    <location>
        <position position="6"/>
    </location>
</feature>
<gene>
    <name evidence="10 13" type="primary">ispE</name>
    <name evidence="13" type="ORF">LEP1GSC081_2639</name>
</gene>
<dbReference type="GO" id="GO:0005524">
    <property type="term" value="F:ATP binding"/>
    <property type="evidence" value="ECO:0007669"/>
    <property type="project" value="UniProtKB-UniRule"/>
</dbReference>
<feature type="domain" description="GHMP kinase N-terminal" evidence="11">
    <location>
        <begin position="77"/>
        <end position="149"/>
    </location>
</feature>
<dbReference type="SUPFAM" id="SSF55060">
    <property type="entry name" value="GHMP Kinase, C-terminal domain"/>
    <property type="match status" value="1"/>
</dbReference>
<dbReference type="UniPathway" id="UPA00056">
    <property type="reaction ID" value="UER00094"/>
</dbReference>
<comment type="function">
    <text evidence="10">Catalyzes the phosphorylation of the position 2 hydroxy group of 4-diphosphocytidyl-2C-methyl-D-erythritol.</text>
</comment>
<evidence type="ECO:0000259" key="12">
    <source>
        <dbReference type="Pfam" id="PF08544"/>
    </source>
</evidence>
<evidence type="ECO:0000256" key="5">
    <source>
        <dbReference type="ARBA" id="ARBA00022741"/>
    </source>
</evidence>
<evidence type="ECO:0000259" key="11">
    <source>
        <dbReference type="Pfam" id="PF00288"/>
    </source>
</evidence>
<proteinExistence type="inferred from homology"/>
<dbReference type="GO" id="GO:0050515">
    <property type="term" value="F:4-(cytidine 5'-diphospho)-2-C-methyl-D-erythritol kinase activity"/>
    <property type="evidence" value="ECO:0007669"/>
    <property type="project" value="UniProtKB-UniRule"/>
</dbReference>
<dbReference type="InterPro" id="IPR006204">
    <property type="entry name" value="GHMP_kinase_N_dom"/>
</dbReference>
<name>A0A0E2B6B5_9LEPT</name>
<dbReference type="PANTHER" id="PTHR43527">
    <property type="entry name" value="4-DIPHOSPHOCYTIDYL-2-C-METHYL-D-ERYTHRITOL KINASE, CHLOROPLASTIC"/>
    <property type="match status" value="1"/>
</dbReference>
<dbReference type="PANTHER" id="PTHR43527:SF2">
    <property type="entry name" value="4-DIPHOSPHOCYTIDYL-2-C-METHYL-D-ERYTHRITOL KINASE, CHLOROPLASTIC"/>
    <property type="match status" value="1"/>
</dbReference>
<keyword evidence="8 10" id="KW-0414">Isoprene biosynthesis</keyword>
<keyword evidence="5 10" id="KW-0547">Nucleotide-binding</keyword>
<dbReference type="NCBIfam" id="TIGR00154">
    <property type="entry name" value="ispE"/>
    <property type="match status" value="1"/>
</dbReference>
<dbReference type="Pfam" id="PF00288">
    <property type="entry name" value="GHMP_kinases_N"/>
    <property type="match status" value="1"/>
</dbReference>
<evidence type="ECO:0000313" key="13">
    <source>
        <dbReference type="EMBL" id="EKO16829.1"/>
    </source>
</evidence>
<comment type="similarity">
    <text evidence="1 10">Belongs to the GHMP kinase family. IspE subfamily.</text>
</comment>
<organism evidence="13 14">
    <name type="scientific">Leptospira kirschneri str. H1</name>
    <dbReference type="NCBI Taxonomy" id="1049966"/>
    <lineage>
        <taxon>Bacteria</taxon>
        <taxon>Pseudomonadati</taxon>
        <taxon>Spirochaetota</taxon>
        <taxon>Spirochaetia</taxon>
        <taxon>Leptospirales</taxon>
        <taxon>Leptospiraceae</taxon>
        <taxon>Leptospira</taxon>
    </lineage>
</organism>
<feature type="active site" evidence="10">
    <location>
        <position position="144"/>
    </location>
</feature>
<evidence type="ECO:0000313" key="14">
    <source>
        <dbReference type="Proteomes" id="UP000006253"/>
    </source>
</evidence>
<dbReference type="Gene3D" id="3.30.70.890">
    <property type="entry name" value="GHMP kinase, C-terminal domain"/>
    <property type="match status" value="1"/>
</dbReference>
<keyword evidence="4 10" id="KW-0808">Transferase</keyword>
<dbReference type="SUPFAM" id="SSF54211">
    <property type="entry name" value="Ribosomal protein S5 domain 2-like"/>
    <property type="match status" value="1"/>
</dbReference>
<dbReference type="PIRSF" id="PIRSF010376">
    <property type="entry name" value="IspE"/>
    <property type="match status" value="1"/>
</dbReference>
<evidence type="ECO:0000256" key="3">
    <source>
        <dbReference type="ARBA" id="ARBA00017473"/>
    </source>
</evidence>
<dbReference type="InterPro" id="IPR004424">
    <property type="entry name" value="IspE"/>
</dbReference>
<reference evidence="13 14" key="1">
    <citation type="submission" date="2012-10" db="EMBL/GenBank/DDBJ databases">
        <authorList>
            <person name="Harkins D.M."/>
            <person name="Durkin A.S."/>
            <person name="Brinkac L.M."/>
            <person name="Selengut J.D."/>
            <person name="Sanka R."/>
            <person name="DePew J."/>
            <person name="Purushe J."/>
            <person name="Peacock S.J."/>
            <person name="Thaipadungpanit J."/>
            <person name="Wuthiekanun V.W."/>
            <person name="Day N.P."/>
            <person name="Vinetz J.M."/>
            <person name="Sutton G.G."/>
            <person name="Nelson W.C."/>
            <person name="Fouts D.E."/>
        </authorList>
    </citation>
    <scope>NUCLEOTIDE SEQUENCE [LARGE SCALE GENOMIC DNA]</scope>
    <source>
        <strain evidence="13 14">H1</strain>
    </source>
</reference>
<comment type="caution">
    <text evidence="13">The sequence shown here is derived from an EMBL/GenBank/DDBJ whole genome shotgun (WGS) entry which is preliminary data.</text>
</comment>